<evidence type="ECO:0000256" key="8">
    <source>
        <dbReference type="ARBA" id="ARBA00023002"/>
    </source>
</evidence>
<evidence type="ECO:0000256" key="11">
    <source>
        <dbReference type="ARBA" id="ARBA00023180"/>
    </source>
</evidence>
<dbReference type="InterPro" id="IPR049947">
    <property type="entry name" value="Cu_Am_Ox_Cu-bd"/>
</dbReference>
<evidence type="ECO:0000256" key="9">
    <source>
        <dbReference type="ARBA" id="ARBA00023008"/>
    </source>
</evidence>
<dbReference type="FunFam" id="2.70.98.20:FF:000004">
    <property type="entry name" value="Amine oxidase"/>
    <property type="match status" value="1"/>
</dbReference>
<keyword evidence="20" id="KW-1185">Reference proteome</keyword>
<comment type="PTM">
    <text evidence="14 15">Topaquinone (TPQ) is generated by copper-dependent autoxidation of a specific tyrosyl residue.</text>
</comment>
<evidence type="ECO:0000313" key="19">
    <source>
        <dbReference type="EMBL" id="CAI8604699.1"/>
    </source>
</evidence>
<dbReference type="GO" id="GO:0009867">
    <property type="term" value="P:jasmonic acid mediated signaling pathway"/>
    <property type="evidence" value="ECO:0007669"/>
    <property type="project" value="EnsemblPlants"/>
</dbReference>
<dbReference type="InterPro" id="IPR049948">
    <property type="entry name" value="Cu_Am_ox_TPQ-bd"/>
</dbReference>
<dbReference type="Pfam" id="PF02727">
    <property type="entry name" value="Cu_amine_oxidN2"/>
    <property type="match status" value="1"/>
</dbReference>
<keyword evidence="5 15" id="KW-0479">Metal-binding</keyword>
<dbReference type="EC" id="1.4.3.-" evidence="15"/>
<feature type="active site" description="Proton acceptor" evidence="13">
    <location>
        <position position="413"/>
    </location>
</feature>
<dbReference type="SUPFAM" id="SSF49998">
    <property type="entry name" value="Amine oxidase catalytic domain"/>
    <property type="match status" value="1"/>
</dbReference>
<comment type="cofactor">
    <cofactor evidence="1">
        <name>Cu cation</name>
        <dbReference type="ChEBI" id="CHEBI:23378"/>
    </cofactor>
</comment>
<dbReference type="FunFam" id="3.10.450.40:FF:000005">
    <property type="entry name" value="Amine oxidase"/>
    <property type="match status" value="1"/>
</dbReference>
<dbReference type="PANTHER" id="PTHR10638:SF40">
    <property type="entry name" value="PRIMARY AMINE OXIDASE 1"/>
    <property type="match status" value="1"/>
</dbReference>
<dbReference type="FunFam" id="3.10.450.40:FF:000012">
    <property type="entry name" value="Amine oxidase"/>
    <property type="match status" value="1"/>
</dbReference>
<comment type="cofactor">
    <cofactor evidence="15">
        <name>Cu cation</name>
        <dbReference type="ChEBI" id="CHEBI:23378"/>
    </cofactor>
    <text evidence="15">Contains 1 topaquinone per subunit.</text>
</comment>
<evidence type="ECO:0000256" key="2">
    <source>
        <dbReference type="ARBA" id="ARBA00001936"/>
    </source>
</evidence>
<dbReference type="Gene3D" id="3.10.450.40">
    <property type="match status" value="2"/>
</dbReference>
<evidence type="ECO:0000256" key="3">
    <source>
        <dbReference type="ARBA" id="ARBA00007983"/>
    </source>
</evidence>
<keyword evidence="11" id="KW-0325">Glycoprotein</keyword>
<evidence type="ECO:0000256" key="12">
    <source>
        <dbReference type="ARBA" id="ARBA00048032"/>
    </source>
</evidence>
<dbReference type="InterPro" id="IPR015802">
    <property type="entry name" value="Cu_amine_oxidase_N3"/>
</dbReference>
<evidence type="ECO:0000256" key="14">
    <source>
        <dbReference type="PIRSR" id="PIRSR600269-51"/>
    </source>
</evidence>
<evidence type="ECO:0000256" key="10">
    <source>
        <dbReference type="ARBA" id="ARBA00023157"/>
    </source>
</evidence>
<dbReference type="EMBL" id="OX451738">
    <property type="protein sequence ID" value="CAI8604699.1"/>
    <property type="molecule type" value="Genomic_DNA"/>
</dbReference>
<keyword evidence="6" id="KW-0732">Signal</keyword>
<dbReference type="GO" id="GO:0048038">
    <property type="term" value="F:quinone binding"/>
    <property type="evidence" value="ECO:0007669"/>
    <property type="project" value="InterPro"/>
</dbReference>
<dbReference type="GO" id="GO:0005507">
    <property type="term" value="F:copper ion binding"/>
    <property type="evidence" value="ECO:0007669"/>
    <property type="project" value="InterPro"/>
</dbReference>
<proteinExistence type="inferred from homology"/>
<evidence type="ECO:0000256" key="13">
    <source>
        <dbReference type="PIRSR" id="PIRSR600269-50"/>
    </source>
</evidence>
<dbReference type="PROSITE" id="PS01164">
    <property type="entry name" value="COPPER_AMINE_OXID_1"/>
    <property type="match status" value="1"/>
</dbReference>
<dbReference type="AlphaFoldDB" id="A0AAV1A3U8"/>
<gene>
    <name evidence="19" type="ORF">VFH_III146120</name>
</gene>
<sequence>MIKSSEFDKATPSKIAQCQLLAFFLIFNFINSLSHPLDLLSPNEINKTRHIIQQSYLGDIPNITFHFVDVEEPNKNNVLKWLSSSTKEKPNIPRQAKVVVRAKGETHELVVDLTKGSIVSDEIFKGHGYPPFTFNELFRASKLPLKYSKFKESITKRGLNLSEVSCVPFTIGWYGEEITRRALKVSCFYRDESVNIWARPIEGIILLVDVDSMKIVLYNDRYRVPMPKAEGTNFQSTSKNRPNIFATCNISSNVGFTIKDHEVKWGNWVFHVGFNARAGMIISTASIFDDKKQKFRRVMYRGHVSETFVPYMDPTLEWYFRTFMDVGEFGFGRAADSLQPKVDCPENAVFMDGFMAGPNGEVQQVPRAICIFERYSGNVAWRHMEINNPTKLIRDGEVDISLVVRMIATVGNYDYVLDWEFLKSGSIKVGVALTGVLEMKAVSYTHKSQIKESVFGTLVAKNTIANYHDHLITYYLDLDIDDNANSFINAKLQKVKANESGTPRKSYWTVIKEPAKREVEARIRLGSEPAELLIINPNKMTKLGNEVGYRLISGQPVSSLLSDDDFPERRASYTKYQVWVTAYNRSERWAGGFYADRSRGDDGLAVWSRKNREIENRDIVVWHTIGIHHVPYQEDFPVMPSVHGGFELRPANFFESNPLV</sequence>
<comment type="subunit">
    <text evidence="4">Homodimer.</text>
</comment>
<feature type="domain" description="Copper amine oxidase catalytic" evidence="16">
    <location>
        <begin position="254"/>
        <end position="659"/>
    </location>
</feature>
<comment type="similarity">
    <text evidence="3 15">Belongs to the copper/topaquinone oxidase family.</text>
</comment>
<comment type="catalytic activity">
    <reaction evidence="12">
        <text>a primary methyl amine + O2 + H2O = an aldehyde + H2O2 + NH4(+)</text>
        <dbReference type="Rhea" id="RHEA:16153"/>
        <dbReference type="ChEBI" id="CHEBI:15377"/>
        <dbReference type="ChEBI" id="CHEBI:15379"/>
        <dbReference type="ChEBI" id="CHEBI:16240"/>
        <dbReference type="ChEBI" id="CHEBI:17478"/>
        <dbReference type="ChEBI" id="CHEBI:28938"/>
        <dbReference type="ChEBI" id="CHEBI:228804"/>
        <dbReference type="EC" id="1.4.3.21"/>
    </reaction>
</comment>
<feature type="domain" description="Copper amine oxidase N3-terminal" evidence="18">
    <location>
        <begin position="130"/>
        <end position="225"/>
    </location>
</feature>
<comment type="cofactor">
    <cofactor evidence="2">
        <name>Mn(2+)</name>
        <dbReference type="ChEBI" id="CHEBI:29035"/>
    </cofactor>
</comment>
<reference evidence="19 20" key="1">
    <citation type="submission" date="2023-01" db="EMBL/GenBank/DDBJ databases">
        <authorList>
            <person name="Kreplak J."/>
        </authorList>
    </citation>
    <scope>NUCLEOTIDE SEQUENCE [LARGE SCALE GENOMIC DNA]</scope>
</reference>
<dbReference type="SUPFAM" id="SSF54416">
    <property type="entry name" value="Amine oxidase N-terminal region"/>
    <property type="match status" value="2"/>
</dbReference>
<dbReference type="Gene3D" id="2.70.98.20">
    <property type="entry name" value="Copper amine oxidase, catalytic domain"/>
    <property type="match status" value="1"/>
</dbReference>
<evidence type="ECO:0000259" key="17">
    <source>
        <dbReference type="Pfam" id="PF02727"/>
    </source>
</evidence>
<evidence type="ECO:0000256" key="1">
    <source>
        <dbReference type="ARBA" id="ARBA00001935"/>
    </source>
</evidence>
<keyword evidence="9 15" id="KW-0186">Copper</keyword>
<dbReference type="GO" id="GO:0090059">
    <property type="term" value="P:protoxylem development"/>
    <property type="evidence" value="ECO:0007669"/>
    <property type="project" value="EnsemblPlants"/>
</dbReference>
<keyword evidence="7 13" id="KW-0801">TPQ</keyword>
<dbReference type="Proteomes" id="UP001157006">
    <property type="component" value="Chromosome 3"/>
</dbReference>
<evidence type="ECO:0000259" key="16">
    <source>
        <dbReference type="Pfam" id="PF01179"/>
    </source>
</evidence>
<evidence type="ECO:0000256" key="4">
    <source>
        <dbReference type="ARBA" id="ARBA00011738"/>
    </source>
</evidence>
<dbReference type="InterPro" id="IPR015798">
    <property type="entry name" value="Cu_amine_oxidase_C"/>
</dbReference>
<dbReference type="GO" id="GO:0008131">
    <property type="term" value="F:primary methylamine oxidase activity"/>
    <property type="evidence" value="ECO:0007669"/>
    <property type="project" value="UniProtKB-EC"/>
</dbReference>
<dbReference type="Pfam" id="PF01179">
    <property type="entry name" value="Cu_amine_oxid"/>
    <property type="match status" value="1"/>
</dbReference>
<accession>A0AAV1A3U8</accession>
<dbReference type="InterPro" id="IPR015800">
    <property type="entry name" value="Cu_amine_oxidase_N2"/>
</dbReference>
<dbReference type="InterPro" id="IPR036460">
    <property type="entry name" value="Cu_amine_oxidase_C_sf"/>
</dbReference>
<dbReference type="GO" id="GO:0009308">
    <property type="term" value="P:amine metabolic process"/>
    <property type="evidence" value="ECO:0007669"/>
    <property type="project" value="UniProtKB-UniRule"/>
</dbReference>
<dbReference type="InterPro" id="IPR000269">
    <property type="entry name" value="Cu_amine_oxidase"/>
</dbReference>
<protein>
    <recommendedName>
        <fullName evidence="15">Amine oxidase</fullName>
        <ecNumber evidence="15">1.4.3.-</ecNumber>
    </recommendedName>
</protein>
<dbReference type="GO" id="GO:0043067">
    <property type="term" value="P:regulation of programmed cell death"/>
    <property type="evidence" value="ECO:0007669"/>
    <property type="project" value="EnsemblPlants"/>
</dbReference>
<feature type="modified residue" description="2',4',5'-topaquinone" evidence="14">
    <location>
        <position position="413"/>
    </location>
</feature>
<organism evidence="19 20">
    <name type="scientific">Vicia faba</name>
    <name type="common">Broad bean</name>
    <name type="synonym">Faba vulgaris</name>
    <dbReference type="NCBI Taxonomy" id="3906"/>
    <lineage>
        <taxon>Eukaryota</taxon>
        <taxon>Viridiplantae</taxon>
        <taxon>Streptophyta</taxon>
        <taxon>Embryophyta</taxon>
        <taxon>Tracheophyta</taxon>
        <taxon>Spermatophyta</taxon>
        <taxon>Magnoliopsida</taxon>
        <taxon>eudicotyledons</taxon>
        <taxon>Gunneridae</taxon>
        <taxon>Pentapetalae</taxon>
        <taxon>rosids</taxon>
        <taxon>fabids</taxon>
        <taxon>Fabales</taxon>
        <taxon>Fabaceae</taxon>
        <taxon>Papilionoideae</taxon>
        <taxon>50 kb inversion clade</taxon>
        <taxon>NPAAA clade</taxon>
        <taxon>Hologalegina</taxon>
        <taxon>IRL clade</taxon>
        <taxon>Fabeae</taxon>
        <taxon>Vicia</taxon>
    </lineage>
</organism>
<name>A0AAV1A3U8_VICFA</name>
<feature type="active site" description="Proton acceptor" evidence="13">
    <location>
        <position position="325"/>
    </location>
</feature>
<evidence type="ECO:0000256" key="15">
    <source>
        <dbReference type="RuleBase" id="RU000672"/>
    </source>
</evidence>
<dbReference type="PANTHER" id="PTHR10638">
    <property type="entry name" value="COPPER AMINE OXIDASE"/>
    <property type="match status" value="1"/>
</dbReference>
<evidence type="ECO:0000256" key="5">
    <source>
        <dbReference type="ARBA" id="ARBA00022723"/>
    </source>
</evidence>
<evidence type="ECO:0000256" key="6">
    <source>
        <dbReference type="ARBA" id="ARBA00022729"/>
    </source>
</evidence>
<keyword evidence="10" id="KW-1015">Disulfide bond</keyword>
<dbReference type="Pfam" id="PF02728">
    <property type="entry name" value="Cu_amine_oxidN3"/>
    <property type="match status" value="1"/>
</dbReference>
<keyword evidence="8 15" id="KW-0560">Oxidoreductase</keyword>
<dbReference type="InterPro" id="IPR016182">
    <property type="entry name" value="Cu_amine_oxidase_N-reg"/>
</dbReference>
<dbReference type="PROSITE" id="PS01165">
    <property type="entry name" value="COPPER_AMINE_OXID_2"/>
    <property type="match status" value="1"/>
</dbReference>
<evidence type="ECO:0000259" key="18">
    <source>
        <dbReference type="Pfam" id="PF02728"/>
    </source>
</evidence>
<feature type="domain" description="Copper amine oxidase N2-terminal" evidence="17">
    <location>
        <begin position="35"/>
        <end position="122"/>
    </location>
</feature>
<evidence type="ECO:0000313" key="20">
    <source>
        <dbReference type="Proteomes" id="UP001157006"/>
    </source>
</evidence>
<evidence type="ECO:0000256" key="7">
    <source>
        <dbReference type="ARBA" id="ARBA00022772"/>
    </source>
</evidence>